<evidence type="ECO:0000256" key="1">
    <source>
        <dbReference type="SAM" id="Phobius"/>
    </source>
</evidence>
<proteinExistence type="predicted"/>
<comment type="caution">
    <text evidence="2">The sequence shown here is derived from an EMBL/GenBank/DDBJ whole genome shotgun (WGS) entry which is preliminary data.</text>
</comment>
<feature type="transmembrane region" description="Helical" evidence="1">
    <location>
        <begin position="6"/>
        <end position="29"/>
    </location>
</feature>
<evidence type="ECO:0000313" key="2">
    <source>
        <dbReference type="EMBL" id="KRG30031.1"/>
    </source>
</evidence>
<dbReference type="STRING" id="270918.APR42_14785"/>
<dbReference type="AlphaFoldDB" id="A0A0Q9ZAJ4"/>
<dbReference type="Proteomes" id="UP000051643">
    <property type="component" value="Unassembled WGS sequence"/>
</dbReference>
<accession>A0A0Q9ZAJ4</accession>
<dbReference type="EMBL" id="LKTP01000003">
    <property type="protein sequence ID" value="KRG30031.1"/>
    <property type="molecule type" value="Genomic_DNA"/>
</dbReference>
<keyword evidence="3" id="KW-1185">Reference proteome</keyword>
<sequence length="100" mass="11606">MSAFHENLIIFLTVSPLFFFIVAVSFRLLDNSALLFLQKEILVTSSNVSVNCIKSQIKITEDKDFRNKLKLALLYRRLHRTCLILMVFSVPLMVTGYYML</sequence>
<organism evidence="2 3">
    <name type="scientific">Salegentibacter mishustinae</name>
    <dbReference type="NCBI Taxonomy" id="270918"/>
    <lineage>
        <taxon>Bacteria</taxon>
        <taxon>Pseudomonadati</taxon>
        <taxon>Bacteroidota</taxon>
        <taxon>Flavobacteriia</taxon>
        <taxon>Flavobacteriales</taxon>
        <taxon>Flavobacteriaceae</taxon>
        <taxon>Salegentibacter</taxon>
    </lineage>
</organism>
<keyword evidence="1" id="KW-0472">Membrane</keyword>
<evidence type="ECO:0000313" key="3">
    <source>
        <dbReference type="Proteomes" id="UP000051643"/>
    </source>
</evidence>
<gene>
    <name evidence="2" type="ORF">APR42_14785</name>
</gene>
<keyword evidence="1" id="KW-0812">Transmembrane</keyword>
<name>A0A0Q9ZAJ4_9FLAO</name>
<protein>
    <submittedName>
        <fullName evidence="2">Uncharacterized protein</fullName>
    </submittedName>
</protein>
<feature type="transmembrane region" description="Helical" evidence="1">
    <location>
        <begin position="78"/>
        <end position="99"/>
    </location>
</feature>
<reference evidence="2" key="1">
    <citation type="submission" date="2015-10" db="EMBL/GenBank/DDBJ databases">
        <title>Draft genome sequence of Salegentibacter mishustinae KCTC 12263.</title>
        <authorList>
            <person name="Lin W."/>
            <person name="Zheng Q."/>
        </authorList>
    </citation>
    <scope>NUCLEOTIDE SEQUENCE [LARGE SCALE GENOMIC DNA]</scope>
    <source>
        <strain evidence="2">KCTC 12263</strain>
    </source>
</reference>
<keyword evidence="1" id="KW-1133">Transmembrane helix</keyword>
<dbReference type="OrthoDB" id="1163174at2"/>